<evidence type="ECO:0000256" key="1">
    <source>
        <dbReference type="ARBA" id="ARBA00023117"/>
    </source>
</evidence>
<dbReference type="STRING" id="37653.A0A0L8HGD2"/>
<dbReference type="PANTHER" id="PTHR46802">
    <property type="entry name" value="TYROSINE-PROTEIN KINASE BAZ1B"/>
    <property type="match status" value="1"/>
</dbReference>
<dbReference type="PRINTS" id="PR00503">
    <property type="entry name" value="BROMODOMAIN"/>
</dbReference>
<feature type="non-terminal residue" evidence="4">
    <location>
        <position position="1"/>
    </location>
</feature>
<dbReference type="OrthoDB" id="784962at2759"/>
<dbReference type="PROSITE" id="PS50014">
    <property type="entry name" value="BROMODOMAIN_2"/>
    <property type="match status" value="1"/>
</dbReference>
<dbReference type="AlphaFoldDB" id="A0A0L8HGD2"/>
<protein>
    <recommendedName>
        <fullName evidence="3">Bromo domain-containing protein</fullName>
    </recommendedName>
</protein>
<dbReference type="SUPFAM" id="SSF47370">
    <property type="entry name" value="Bromodomain"/>
    <property type="match status" value="1"/>
</dbReference>
<evidence type="ECO:0000256" key="2">
    <source>
        <dbReference type="PROSITE-ProRule" id="PRU00035"/>
    </source>
</evidence>
<dbReference type="Pfam" id="PF00439">
    <property type="entry name" value="Bromodomain"/>
    <property type="match status" value="1"/>
</dbReference>
<dbReference type="InterPro" id="IPR018359">
    <property type="entry name" value="Bromodomain_CS"/>
</dbReference>
<proteinExistence type="predicted"/>
<evidence type="ECO:0000259" key="3">
    <source>
        <dbReference type="PROSITE" id="PS50014"/>
    </source>
</evidence>
<accession>A0A0L8HGD2</accession>
<dbReference type="GO" id="GO:0090535">
    <property type="term" value="C:WICH complex"/>
    <property type="evidence" value="ECO:0007669"/>
    <property type="project" value="InterPro"/>
</dbReference>
<reference evidence="4" key="1">
    <citation type="submission" date="2015-07" db="EMBL/GenBank/DDBJ databases">
        <title>MeaNS - Measles Nucleotide Surveillance Program.</title>
        <authorList>
            <person name="Tran T."/>
            <person name="Druce J."/>
        </authorList>
    </citation>
    <scope>NUCLEOTIDE SEQUENCE</scope>
    <source>
        <strain evidence="4">UCB-OBI-ISO-001</strain>
        <tissue evidence="4">Gonad</tissue>
    </source>
</reference>
<name>A0A0L8HGD2_OCTBM</name>
<dbReference type="GO" id="GO:0042393">
    <property type="term" value="F:histone binding"/>
    <property type="evidence" value="ECO:0007669"/>
    <property type="project" value="TreeGrafter"/>
</dbReference>
<feature type="domain" description="Bromo" evidence="3">
    <location>
        <begin position="10"/>
        <end position="80"/>
    </location>
</feature>
<dbReference type="PANTHER" id="PTHR46802:SF1">
    <property type="entry name" value="TYROSINE-PROTEIN KINASE BAZ1B"/>
    <property type="match status" value="1"/>
</dbReference>
<dbReference type="GO" id="GO:0006974">
    <property type="term" value="P:DNA damage response"/>
    <property type="evidence" value="ECO:0007669"/>
    <property type="project" value="TreeGrafter"/>
</dbReference>
<gene>
    <name evidence="4" type="ORF">OCBIM_22015007mg</name>
</gene>
<keyword evidence="1 2" id="KW-0103">Bromodomain</keyword>
<dbReference type="Gene3D" id="1.20.920.10">
    <property type="entry name" value="Bromodomain-like"/>
    <property type="match status" value="1"/>
</dbReference>
<organism evidence="4">
    <name type="scientific">Octopus bimaculoides</name>
    <name type="common">California two-spotted octopus</name>
    <dbReference type="NCBI Taxonomy" id="37653"/>
    <lineage>
        <taxon>Eukaryota</taxon>
        <taxon>Metazoa</taxon>
        <taxon>Spiralia</taxon>
        <taxon>Lophotrochozoa</taxon>
        <taxon>Mollusca</taxon>
        <taxon>Cephalopoda</taxon>
        <taxon>Coleoidea</taxon>
        <taxon>Octopodiformes</taxon>
        <taxon>Octopoda</taxon>
        <taxon>Incirrata</taxon>
        <taxon>Octopodidae</taxon>
        <taxon>Octopus</taxon>
    </lineage>
</organism>
<evidence type="ECO:0000313" key="4">
    <source>
        <dbReference type="EMBL" id="KOF88296.1"/>
    </source>
</evidence>
<dbReference type="InterPro" id="IPR001487">
    <property type="entry name" value="Bromodomain"/>
</dbReference>
<dbReference type="InterPro" id="IPR036427">
    <property type="entry name" value="Bromodomain-like_sf"/>
</dbReference>
<dbReference type="InterPro" id="IPR047174">
    <property type="entry name" value="BAZ1B"/>
</dbReference>
<sequence length="129" mass="15332">ICEAILIRLIINKNSWPFRLPVDERQVPDYYELIANPIDLRTIKHKVVDAEYKYTENFVEDLSLMFRNCAIYNSVDSEVYRCMVLLEKQFINLLSKFLPQYPYSRKKSTNGYTDQAYTCYGTRKRGHCI</sequence>
<dbReference type="SMART" id="SM00297">
    <property type="entry name" value="BROMO"/>
    <property type="match status" value="1"/>
</dbReference>
<dbReference type="GO" id="GO:0140801">
    <property type="term" value="F:histone H2AXY142 kinase activity"/>
    <property type="evidence" value="ECO:0007669"/>
    <property type="project" value="InterPro"/>
</dbReference>
<dbReference type="PROSITE" id="PS00633">
    <property type="entry name" value="BROMODOMAIN_1"/>
    <property type="match status" value="1"/>
</dbReference>
<dbReference type="EMBL" id="KQ418194">
    <property type="protein sequence ID" value="KOF88296.1"/>
    <property type="molecule type" value="Genomic_DNA"/>
</dbReference>